<protein>
    <submittedName>
        <fullName evidence="1">Uncharacterized protein</fullName>
    </submittedName>
</protein>
<sequence>MENEKRRIKYFIVNTKVQMEFFIICIIALLPIVLLYFHLNFRNELINDFNNNKILTCKTRELILDVSKEDNYVLDDYYIVKGETKISISKCEVKEGD</sequence>
<dbReference type="RefSeq" id="WP_130233798.1">
    <property type="nucleotide sequence ID" value="NZ_BMEF01000036.1"/>
</dbReference>
<dbReference type="KEGG" id="apai:APAC_1801"/>
<dbReference type="Proteomes" id="UP000322726">
    <property type="component" value="Chromosome"/>
</dbReference>
<evidence type="ECO:0000313" key="1">
    <source>
        <dbReference type="EMBL" id="QEP34882.1"/>
    </source>
</evidence>
<dbReference type="AlphaFoldDB" id="A0A5C2HER7"/>
<dbReference type="OrthoDB" id="5344699at2"/>
<proteinExistence type="predicted"/>
<accession>A0A5C2HER7</accession>
<dbReference type="EMBL" id="CP035928">
    <property type="protein sequence ID" value="QEP34882.1"/>
    <property type="molecule type" value="Genomic_DNA"/>
</dbReference>
<gene>
    <name evidence="1" type="ORF">APAC_1801</name>
</gene>
<name>A0A5C2HER7_9BACT</name>
<reference evidence="2" key="1">
    <citation type="submission" date="2019-09" db="EMBL/GenBank/DDBJ databases">
        <title>Complete genome sequencing of four Arcobacter species reveals a diverse suite of mobile elements.</title>
        <authorList>
            <person name="On S.L.W."/>
            <person name="Miller W.G."/>
            <person name="Biggs P."/>
            <person name="Cornelius A."/>
            <person name="Vandamme P."/>
        </authorList>
    </citation>
    <scope>NUCLEOTIDE SEQUENCE [LARGE SCALE GENOMIC DNA]</scope>
    <source>
        <strain evidence="2">LMG 26638</strain>
    </source>
</reference>
<reference evidence="1 2" key="3">
    <citation type="submission" date="2019-09" db="EMBL/GenBank/DDBJ databases">
        <title>Taxonomic note: a critical rebuttal of the proposed division of the genus Arcobacter into six genera, emended descriptions of Arcobacter anaerophilus and the genus Arcobacter, and an assessment of genus-level boundaries for Epsilonproteobacteria using in silico genomic comparator tools.</title>
        <authorList>
            <person name="On S.L.W."/>
            <person name="Miller W.G."/>
            <person name="Biggs P."/>
            <person name="Cornelius A."/>
            <person name="Vandamme P."/>
        </authorList>
    </citation>
    <scope>NUCLEOTIDE SEQUENCE [LARGE SCALE GENOMIC DNA]</scope>
    <source>
        <strain evidence="1 2">LMG 26638</strain>
    </source>
</reference>
<keyword evidence="2" id="KW-1185">Reference proteome</keyword>
<organism evidence="1 2">
    <name type="scientific">Malaciobacter pacificus</name>
    <dbReference type="NCBI Taxonomy" id="1080223"/>
    <lineage>
        <taxon>Bacteria</taxon>
        <taxon>Pseudomonadati</taxon>
        <taxon>Campylobacterota</taxon>
        <taxon>Epsilonproteobacteria</taxon>
        <taxon>Campylobacterales</taxon>
        <taxon>Arcobacteraceae</taxon>
        <taxon>Malaciobacter</taxon>
    </lineage>
</organism>
<reference evidence="1 2" key="2">
    <citation type="submission" date="2019-09" db="EMBL/GenBank/DDBJ databases">
        <title>Complete genome sequencing of four Arcobacter species reveals a diverse suite of mobile elements.</title>
        <authorList>
            <person name="Miller W.G."/>
            <person name="Yee E."/>
            <person name="Bono J.L."/>
        </authorList>
    </citation>
    <scope>NUCLEOTIDE SEQUENCE [LARGE SCALE GENOMIC DNA]</scope>
    <source>
        <strain evidence="1 2">LMG 26638</strain>
    </source>
</reference>
<evidence type="ECO:0000313" key="2">
    <source>
        <dbReference type="Proteomes" id="UP000322726"/>
    </source>
</evidence>